<organism evidence="4">
    <name type="scientific">Enterobius vermicularis</name>
    <name type="common">Human pinworm</name>
    <dbReference type="NCBI Taxonomy" id="51028"/>
    <lineage>
        <taxon>Eukaryota</taxon>
        <taxon>Metazoa</taxon>
        <taxon>Ecdysozoa</taxon>
        <taxon>Nematoda</taxon>
        <taxon>Chromadorea</taxon>
        <taxon>Rhabditida</taxon>
        <taxon>Spirurina</taxon>
        <taxon>Oxyuridomorpha</taxon>
        <taxon>Oxyuroidea</taxon>
        <taxon>Oxyuridae</taxon>
        <taxon>Enterobius</taxon>
    </lineage>
</organism>
<dbReference type="AlphaFoldDB" id="A0A0N4UX30"/>
<dbReference type="Proteomes" id="UP000274131">
    <property type="component" value="Unassembled WGS sequence"/>
</dbReference>
<dbReference type="WBParaSite" id="EVEC_0000207101-mRNA-1">
    <property type="protein sequence ID" value="EVEC_0000207101-mRNA-1"/>
    <property type="gene ID" value="EVEC_0000207101"/>
</dbReference>
<keyword evidence="3" id="KW-1185">Reference proteome</keyword>
<sequence length="83" mass="8477">MQYKSKQIKANPSGYQKIQDTSSRRAAMAVYDGGRSSDGADVGGGGAGAGGGGGGSNSSDDVGLGRRQMCLENVMAMKKQFGR</sequence>
<feature type="compositionally biased region" description="Gly residues" evidence="1">
    <location>
        <begin position="41"/>
        <end position="56"/>
    </location>
</feature>
<evidence type="ECO:0000313" key="3">
    <source>
        <dbReference type="Proteomes" id="UP000274131"/>
    </source>
</evidence>
<feature type="compositionally biased region" description="Polar residues" evidence="1">
    <location>
        <begin position="1"/>
        <end position="21"/>
    </location>
</feature>
<dbReference type="EMBL" id="UXUI01007265">
    <property type="protein sequence ID" value="VDD86636.1"/>
    <property type="molecule type" value="Genomic_DNA"/>
</dbReference>
<evidence type="ECO:0000256" key="1">
    <source>
        <dbReference type="SAM" id="MobiDB-lite"/>
    </source>
</evidence>
<reference evidence="2 3" key="2">
    <citation type="submission" date="2018-10" db="EMBL/GenBank/DDBJ databases">
        <authorList>
            <consortium name="Pathogen Informatics"/>
        </authorList>
    </citation>
    <scope>NUCLEOTIDE SEQUENCE [LARGE SCALE GENOMIC DNA]</scope>
</reference>
<proteinExistence type="predicted"/>
<feature type="region of interest" description="Disordered" evidence="1">
    <location>
        <begin position="1"/>
        <end position="64"/>
    </location>
</feature>
<reference evidence="4" key="1">
    <citation type="submission" date="2017-02" db="UniProtKB">
        <authorList>
            <consortium name="WormBaseParasite"/>
        </authorList>
    </citation>
    <scope>IDENTIFICATION</scope>
</reference>
<evidence type="ECO:0000313" key="4">
    <source>
        <dbReference type="WBParaSite" id="EVEC_0000207101-mRNA-1"/>
    </source>
</evidence>
<protein>
    <submittedName>
        <fullName evidence="2 4">Uncharacterized protein</fullName>
    </submittedName>
</protein>
<accession>A0A0N4UX30</accession>
<gene>
    <name evidence="2" type="ORF">EVEC_LOCUS1779</name>
</gene>
<evidence type="ECO:0000313" key="2">
    <source>
        <dbReference type="EMBL" id="VDD86636.1"/>
    </source>
</evidence>
<name>A0A0N4UX30_ENTVE</name>